<reference evidence="2" key="1">
    <citation type="submission" date="2014-09" db="EMBL/GenBank/DDBJ databases">
        <title>Genome sequence of the luminous mushroom Mycena chlorophos for searching fungal bioluminescence genes.</title>
        <authorList>
            <person name="Tanaka Y."/>
            <person name="Kasuga D."/>
            <person name="Oba Y."/>
            <person name="Hase S."/>
            <person name="Sato K."/>
            <person name="Oba Y."/>
            <person name="Sakakibara Y."/>
        </authorList>
    </citation>
    <scope>NUCLEOTIDE SEQUENCE</scope>
</reference>
<gene>
    <name evidence="2" type="ORF">MCHLO_06541</name>
</gene>
<proteinExistence type="predicted"/>
<evidence type="ECO:0000256" key="1">
    <source>
        <dbReference type="SAM" id="MobiDB-lite"/>
    </source>
</evidence>
<feature type="region of interest" description="Disordered" evidence="1">
    <location>
        <begin position="1"/>
        <end position="35"/>
    </location>
</feature>
<feature type="compositionally biased region" description="Basic and acidic residues" evidence="1">
    <location>
        <begin position="1"/>
        <end position="33"/>
    </location>
</feature>
<accession>A0ABQ0LH75</accession>
<evidence type="ECO:0000313" key="3">
    <source>
        <dbReference type="Proteomes" id="UP000815677"/>
    </source>
</evidence>
<evidence type="ECO:0000313" key="2">
    <source>
        <dbReference type="EMBL" id="GAT49211.1"/>
    </source>
</evidence>
<dbReference type="EMBL" id="DF845312">
    <property type="protein sequence ID" value="GAT49211.1"/>
    <property type="molecule type" value="Genomic_DNA"/>
</dbReference>
<feature type="compositionally biased region" description="Polar residues" evidence="1">
    <location>
        <begin position="108"/>
        <end position="117"/>
    </location>
</feature>
<dbReference type="Proteomes" id="UP000815677">
    <property type="component" value="Unassembled WGS sequence"/>
</dbReference>
<feature type="region of interest" description="Disordered" evidence="1">
    <location>
        <begin position="291"/>
        <end position="334"/>
    </location>
</feature>
<keyword evidence="3" id="KW-1185">Reference proteome</keyword>
<protein>
    <submittedName>
        <fullName evidence="2">Uncharacterized protein</fullName>
    </submittedName>
</protein>
<feature type="region of interest" description="Disordered" evidence="1">
    <location>
        <begin position="108"/>
        <end position="144"/>
    </location>
</feature>
<feature type="compositionally biased region" description="Polar residues" evidence="1">
    <location>
        <begin position="126"/>
        <end position="140"/>
    </location>
</feature>
<sequence>MDSMEPEHVGRGAATEERERNGGGREERRDVVTDKSSLSSAIATRFWIFLSPVAIDSARSARPTFLRTHAPLPQAVLPWIMAHYVGKVSSEKDAWALAGELRKSQAEHLSTVSSRSASGPLHPPTHLSSSQGAPAESQSDGRGHRVKMLSCVTGCDERVNDERRLCITRSIDAYTLVSTQNPHERFLRGSLPATPILRAAGPIRPCVAQAHTLPKPSSGVDGGPMAFRVGRKTRTRAGECSGRRWGSVAEAIDQARRSKGIETFSAYPGTVHGGTEVDRLRIIGYATPLPAGTSTIDESRTPGNRRWASSLREDRKNGKEHDPRQSGPPHTHVYSLHHAPAIDEPLVLPPSTGVLHAVFPRGLFSPVGMLTIVHY</sequence>
<organism evidence="2 3">
    <name type="scientific">Mycena chlorophos</name>
    <name type="common">Agaric fungus</name>
    <name type="synonym">Agaricus chlorophos</name>
    <dbReference type="NCBI Taxonomy" id="658473"/>
    <lineage>
        <taxon>Eukaryota</taxon>
        <taxon>Fungi</taxon>
        <taxon>Dikarya</taxon>
        <taxon>Basidiomycota</taxon>
        <taxon>Agaricomycotina</taxon>
        <taxon>Agaricomycetes</taxon>
        <taxon>Agaricomycetidae</taxon>
        <taxon>Agaricales</taxon>
        <taxon>Marasmiineae</taxon>
        <taxon>Mycenaceae</taxon>
        <taxon>Mycena</taxon>
    </lineage>
</organism>
<feature type="compositionally biased region" description="Basic and acidic residues" evidence="1">
    <location>
        <begin position="311"/>
        <end position="324"/>
    </location>
</feature>
<name>A0ABQ0LH75_MYCCL</name>